<dbReference type="GO" id="GO:0005634">
    <property type="term" value="C:nucleus"/>
    <property type="evidence" value="ECO:0007669"/>
    <property type="project" value="UniProtKB-SubCell"/>
</dbReference>
<sequence>MEKDAKSPSRKGFLGPSSTWAYSQRVTAAIKDKLGQYQSPEAPLHLDGTAYPLDWTSPPSGTITKEDMPSLDYALYLMNTVKFHVSQLYHLFDEEIFLQGLYAFYDSSSQAELVQMRLWYCQYLLIIALGKAFLVRKNYSEENPPGAEFFVRAMKLLPDVTELYQDALLSIEILCAISLCLQSFDHRNSAYTYMERENPKLCARRQSIWWTLYILDRRFSALMGAPVSIHDEDITLDLPNPDHAMQKCGALSIHVRLSRLMSILLSSSCVQEVLRRLAHLAPELEKSYTINMSNSQPLSRVSATLNLYYHQCVVLATRPVLMNFLFYEPQNRLTTHGGGDPRTALIKACADSAIKSITILLKLQKGDLLQPFLPFDLECVYSCALVLTLISAMHSHLFNTEGNLQPNIDMSQTLLNTMVQAGSVTARHRLSELNTLRELTFLLKHQQSEALDPMLAPVPSRGDVMTMLQSPAAYELCVPANAVGAVDLAPDEILEMAQLFEWDNMFPEAREGITPEFALIGSGAGS</sequence>
<dbReference type="AlphaFoldDB" id="A0A0C3GZL2"/>
<evidence type="ECO:0000256" key="4">
    <source>
        <dbReference type="ARBA" id="ARBA00023163"/>
    </source>
</evidence>
<evidence type="ECO:0000313" key="7">
    <source>
        <dbReference type="EMBL" id="KIM95661.1"/>
    </source>
</evidence>
<dbReference type="InParanoid" id="A0A0C3GZL2"/>
<reference evidence="7 8" key="1">
    <citation type="submission" date="2014-04" db="EMBL/GenBank/DDBJ databases">
        <authorList>
            <consortium name="DOE Joint Genome Institute"/>
            <person name="Kuo A."/>
            <person name="Martino E."/>
            <person name="Perotto S."/>
            <person name="Kohler A."/>
            <person name="Nagy L.G."/>
            <person name="Floudas D."/>
            <person name="Copeland A."/>
            <person name="Barry K.W."/>
            <person name="Cichocki N."/>
            <person name="Veneault-Fourrey C."/>
            <person name="LaButti K."/>
            <person name="Lindquist E.A."/>
            <person name="Lipzen A."/>
            <person name="Lundell T."/>
            <person name="Morin E."/>
            <person name="Murat C."/>
            <person name="Sun H."/>
            <person name="Tunlid A."/>
            <person name="Henrissat B."/>
            <person name="Grigoriev I.V."/>
            <person name="Hibbett D.S."/>
            <person name="Martin F."/>
            <person name="Nordberg H.P."/>
            <person name="Cantor M.N."/>
            <person name="Hua S.X."/>
        </authorList>
    </citation>
    <scope>NUCLEOTIDE SEQUENCE [LARGE SCALE GENOMIC DNA]</scope>
    <source>
        <strain evidence="7 8">Zn</strain>
    </source>
</reference>
<dbReference type="CDD" id="cd12148">
    <property type="entry name" value="fungal_TF_MHR"/>
    <property type="match status" value="1"/>
</dbReference>
<dbReference type="HOGENOM" id="CLU_006926_3_2_1"/>
<reference evidence="8" key="2">
    <citation type="submission" date="2015-01" db="EMBL/GenBank/DDBJ databases">
        <title>Evolutionary Origins and Diversification of the Mycorrhizal Mutualists.</title>
        <authorList>
            <consortium name="DOE Joint Genome Institute"/>
            <consortium name="Mycorrhizal Genomics Consortium"/>
            <person name="Kohler A."/>
            <person name="Kuo A."/>
            <person name="Nagy L.G."/>
            <person name="Floudas D."/>
            <person name="Copeland A."/>
            <person name="Barry K.W."/>
            <person name="Cichocki N."/>
            <person name="Veneault-Fourrey C."/>
            <person name="LaButti K."/>
            <person name="Lindquist E.A."/>
            <person name="Lipzen A."/>
            <person name="Lundell T."/>
            <person name="Morin E."/>
            <person name="Murat C."/>
            <person name="Riley R."/>
            <person name="Ohm R."/>
            <person name="Sun H."/>
            <person name="Tunlid A."/>
            <person name="Henrissat B."/>
            <person name="Grigoriev I.V."/>
            <person name="Hibbett D.S."/>
            <person name="Martin F."/>
        </authorList>
    </citation>
    <scope>NUCLEOTIDE SEQUENCE [LARGE SCALE GENOMIC DNA]</scope>
    <source>
        <strain evidence="8">Zn</strain>
    </source>
</reference>
<organism evidence="7 8">
    <name type="scientific">Oidiodendron maius (strain Zn)</name>
    <dbReference type="NCBI Taxonomy" id="913774"/>
    <lineage>
        <taxon>Eukaryota</taxon>
        <taxon>Fungi</taxon>
        <taxon>Dikarya</taxon>
        <taxon>Ascomycota</taxon>
        <taxon>Pezizomycotina</taxon>
        <taxon>Leotiomycetes</taxon>
        <taxon>Leotiomycetes incertae sedis</taxon>
        <taxon>Myxotrichaceae</taxon>
        <taxon>Oidiodendron</taxon>
    </lineage>
</organism>
<keyword evidence="3" id="KW-0238">DNA-binding</keyword>
<comment type="subcellular location">
    <subcellularLocation>
        <location evidence="1">Nucleus</location>
    </subcellularLocation>
</comment>
<dbReference type="GO" id="GO:0045944">
    <property type="term" value="P:positive regulation of transcription by RNA polymerase II"/>
    <property type="evidence" value="ECO:0007669"/>
    <property type="project" value="TreeGrafter"/>
</dbReference>
<evidence type="ECO:0000259" key="6">
    <source>
        <dbReference type="SMART" id="SM00906"/>
    </source>
</evidence>
<name>A0A0C3GZL2_OIDMZ</name>
<dbReference type="STRING" id="913774.A0A0C3GZL2"/>
<evidence type="ECO:0000256" key="3">
    <source>
        <dbReference type="ARBA" id="ARBA00023125"/>
    </source>
</evidence>
<evidence type="ECO:0000256" key="5">
    <source>
        <dbReference type="ARBA" id="ARBA00023242"/>
    </source>
</evidence>
<dbReference type="SMART" id="SM00906">
    <property type="entry name" value="Fungal_trans"/>
    <property type="match status" value="1"/>
</dbReference>
<evidence type="ECO:0000313" key="8">
    <source>
        <dbReference type="Proteomes" id="UP000054321"/>
    </source>
</evidence>
<dbReference type="InterPro" id="IPR051711">
    <property type="entry name" value="Stress_Response_Reg"/>
</dbReference>
<keyword evidence="8" id="KW-1185">Reference proteome</keyword>
<keyword evidence="4" id="KW-0804">Transcription</keyword>
<dbReference type="OrthoDB" id="3990906at2759"/>
<dbReference type="PANTHER" id="PTHR47540:SF6">
    <property type="entry name" value="ZN(II)2CYS6 TRANSCRIPTION FACTOR (EUROFUNG)"/>
    <property type="match status" value="1"/>
</dbReference>
<dbReference type="Pfam" id="PF04082">
    <property type="entry name" value="Fungal_trans"/>
    <property type="match status" value="1"/>
</dbReference>
<dbReference type="PANTHER" id="PTHR47540">
    <property type="entry name" value="THIAMINE REPRESSIBLE GENES REGULATORY PROTEIN THI5"/>
    <property type="match status" value="1"/>
</dbReference>
<gene>
    <name evidence="7" type="ORF">OIDMADRAFT_106280</name>
</gene>
<dbReference type="GO" id="GO:0008270">
    <property type="term" value="F:zinc ion binding"/>
    <property type="evidence" value="ECO:0007669"/>
    <property type="project" value="InterPro"/>
</dbReference>
<evidence type="ECO:0000256" key="1">
    <source>
        <dbReference type="ARBA" id="ARBA00004123"/>
    </source>
</evidence>
<dbReference type="GO" id="GO:0006351">
    <property type="term" value="P:DNA-templated transcription"/>
    <property type="evidence" value="ECO:0007669"/>
    <property type="project" value="InterPro"/>
</dbReference>
<dbReference type="InterPro" id="IPR007219">
    <property type="entry name" value="XnlR_reg_dom"/>
</dbReference>
<keyword evidence="2" id="KW-0805">Transcription regulation</keyword>
<protein>
    <recommendedName>
        <fullName evidence="6">Xylanolytic transcriptional activator regulatory domain-containing protein</fullName>
    </recommendedName>
</protein>
<feature type="domain" description="Xylanolytic transcriptional activator regulatory" evidence="6">
    <location>
        <begin position="167"/>
        <end position="245"/>
    </location>
</feature>
<dbReference type="GO" id="GO:0043565">
    <property type="term" value="F:sequence-specific DNA binding"/>
    <property type="evidence" value="ECO:0007669"/>
    <property type="project" value="TreeGrafter"/>
</dbReference>
<proteinExistence type="predicted"/>
<accession>A0A0C3GZL2</accession>
<evidence type="ECO:0000256" key="2">
    <source>
        <dbReference type="ARBA" id="ARBA00023015"/>
    </source>
</evidence>
<dbReference type="EMBL" id="KN832886">
    <property type="protein sequence ID" value="KIM95661.1"/>
    <property type="molecule type" value="Genomic_DNA"/>
</dbReference>
<dbReference type="Proteomes" id="UP000054321">
    <property type="component" value="Unassembled WGS sequence"/>
</dbReference>
<keyword evidence="5" id="KW-0539">Nucleus</keyword>